<organism evidence="13 14">
    <name type="scientific">Pichia membranifaciens NRRL Y-2026</name>
    <dbReference type="NCBI Taxonomy" id="763406"/>
    <lineage>
        <taxon>Eukaryota</taxon>
        <taxon>Fungi</taxon>
        <taxon>Dikarya</taxon>
        <taxon>Ascomycota</taxon>
        <taxon>Saccharomycotina</taxon>
        <taxon>Pichiomycetes</taxon>
        <taxon>Pichiales</taxon>
        <taxon>Pichiaceae</taxon>
        <taxon>Pichia</taxon>
    </lineage>
</organism>
<evidence type="ECO:0000313" key="14">
    <source>
        <dbReference type="Proteomes" id="UP000094455"/>
    </source>
</evidence>
<evidence type="ECO:0000256" key="6">
    <source>
        <dbReference type="ARBA" id="ARBA00022777"/>
    </source>
</evidence>
<dbReference type="PROSITE" id="PS50011">
    <property type="entry name" value="PROTEIN_KINASE_DOM"/>
    <property type="match status" value="1"/>
</dbReference>
<dbReference type="InterPro" id="IPR000719">
    <property type="entry name" value="Prot_kinase_dom"/>
</dbReference>
<comment type="catalytic activity">
    <reaction evidence="8">
        <text>L-threonyl-[protein] + ATP = O-phospho-L-threonyl-[protein] + ADP + H(+)</text>
        <dbReference type="Rhea" id="RHEA:46608"/>
        <dbReference type="Rhea" id="RHEA-COMP:11060"/>
        <dbReference type="Rhea" id="RHEA-COMP:11605"/>
        <dbReference type="ChEBI" id="CHEBI:15378"/>
        <dbReference type="ChEBI" id="CHEBI:30013"/>
        <dbReference type="ChEBI" id="CHEBI:30616"/>
        <dbReference type="ChEBI" id="CHEBI:61977"/>
        <dbReference type="ChEBI" id="CHEBI:456216"/>
        <dbReference type="EC" id="2.7.11.1"/>
    </reaction>
</comment>
<dbReference type="Proteomes" id="UP000094455">
    <property type="component" value="Unassembled WGS sequence"/>
</dbReference>
<keyword evidence="7 10" id="KW-0067">ATP-binding</keyword>
<dbReference type="InterPro" id="IPR008271">
    <property type="entry name" value="Ser/Thr_kinase_AS"/>
</dbReference>
<evidence type="ECO:0000256" key="7">
    <source>
        <dbReference type="ARBA" id="ARBA00022840"/>
    </source>
</evidence>
<dbReference type="GO" id="GO:0005524">
    <property type="term" value="F:ATP binding"/>
    <property type="evidence" value="ECO:0007669"/>
    <property type="project" value="UniProtKB-UniRule"/>
</dbReference>
<dbReference type="STRING" id="763406.A0A1E3NJL1"/>
<dbReference type="PRINTS" id="PR00109">
    <property type="entry name" value="TYRKINASE"/>
</dbReference>
<keyword evidence="14" id="KW-1185">Reference proteome</keyword>
<evidence type="ECO:0000256" key="3">
    <source>
        <dbReference type="ARBA" id="ARBA00022527"/>
    </source>
</evidence>
<evidence type="ECO:0000256" key="10">
    <source>
        <dbReference type="PROSITE-ProRule" id="PRU10141"/>
    </source>
</evidence>
<reference evidence="13 14" key="1">
    <citation type="journal article" date="2016" name="Proc. Natl. Acad. Sci. U.S.A.">
        <title>Comparative genomics of biotechnologically important yeasts.</title>
        <authorList>
            <person name="Riley R."/>
            <person name="Haridas S."/>
            <person name="Wolfe K.H."/>
            <person name="Lopes M.R."/>
            <person name="Hittinger C.T."/>
            <person name="Goeker M."/>
            <person name="Salamov A.A."/>
            <person name="Wisecaver J.H."/>
            <person name="Long T.M."/>
            <person name="Calvey C.H."/>
            <person name="Aerts A.L."/>
            <person name="Barry K.W."/>
            <person name="Choi C."/>
            <person name="Clum A."/>
            <person name="Coughlan A.Y."/>
            <person name="Deshpande S."/>
            <person name="Douglass A.P."/>
            <person name="Hanson S.J."/>
            <person name="Klenk H.-P."/>
            <person name="LaButti K.M."/>
            <person name="Lapidus A."/>
            <person name="Lindquist E.A."/>
            <person name="Lipzen A.M."/>
            <person name="Meier-Kolthoff J.P."/>
            <person name="Ohm R.A."/>
            <person name="Otillar R.P."/>
            <person name="Pangilinan J.L."/>
            <person name="Peng Y."/>
            <person name="Rokas A."/>
            <person name="Rosa C.A."/>
            <person name="Scheuner C."/>
            <person name="Sibirny A.A."/>
            <person name="Slot J.C."/>
            <person name="Stielow J.B."/>
            <person name="Sun H."/>
            <person name="Kurtzman C.P."/>
            <person name="Blackwell M."/>
            <person name="Grigoriev I.V."/>
            <person name="Jeffries T.W."/>
        </authorList>
    </citation>
    <scope>NUCLEOTIDE SEQUENCE [LARGE SCALE GENOMIC DNA]</scope>
    <source>
        <strain evidence="13 14">NRRL Y-2026</strain>
    </source>
</reference>
<dbReference type="Gene3D" id="1.10.510.10">
    <property type="entry name" value="Transferase(Phosphotransferase) domain 1"/>
    <property type="match status" value="1"/>
</dbReference>
<dbReference type="AlphaFoldDB" id="A0A1E3NJL1"/>
<dbReference type="GeneID" id="30179053"/>
<dbReference type="PROSITE" id="PS00107">
    <property type="entry name" value="PROTEIN_KINASE_ATP"/>
    <property type="match status" value="1"/>
</dbReference>
<dbReference type="OrthoDB" id="248923at2759"/>
<evidence type="ECO:0000259" key="12">
    <source>
        <dbReference type="PROSITE" id="PS50011"/>
    </source>
</evidence>
<dbReference type="InterPro" id="IPR011009">
    <property type="entry name" value="Kinase-like_dom_sf"/>
</dbReference>
<feature type="binding site" evidence="10">
    <location>
        <position position="24"/>
    </location>
    <ligand>
        <name>ATP</name>
        <dbReference type="ChEBI" id="CHEBI:30616"/>
    </ligand>
</feature>
<sequence length="252" mass="28585">IGRGNFGDVYKAYDLRLQKNVAIKAINIEHSDDEIPVLLQEINLLRSLRNPNITNWYKTFIIDVTMFIVMEYCSEGSCSDLLKFNRNSLEESVLSYIMKNVLEGLKYLHSLNIIHRDIKAANILIAKGNVIKLADFGVSGQLNGNTGRKTFVGTPYWMAPEIVTDCKSLKKDQYDEKVDIWSLGITLIELGTGKVPNNDKEPLKALFEIPKMEPPRVPKNSSYYMKEFGVACLCKDPVMRPSAAELLKFKFI</sequence>
<dbReference type="EMBL" id="KV454004">
    <property type="protein sequence ID" value="ODQ45758.1"/>
    <property type="molecule type" value="Genomic_DNA"/>
</dbReference>
<dbReference type="GO" id="GO:0030447">
    <property type="term" value="P:filamentous growth"/>
    <property type="evidence" value="ECO:0007669"/>
    <property type="project" value="UniProtKB-ARBA"/>
</dbReference>
<gene>
    <name evidence="13" type="ORF">PICMEDRAFT_24760</name>
</gene>
<evidence type="ECO:0000256" key="1">
    <source>
        <dbReference type="ARBA" id="ARBA00008874"/>
    </source>
</evidence>
<dbReference type="PANTHER" id="PTHR48012:SF10">
    <property type="entry name" value="FI20177P1"/>
    <property type="match status" value="1"/>
</dbReference>
<feature type="domain" description="Protein kinase" evidence="12">
    <location>
        <begin position="1"/>
        <end position="252"/>
    </location>
</feature>
<keyword evidence="6" id="KW-0418">Kinase</keyword>
<evidence type="ECO:0000256" key="11">
    <source>
        <dbReference type="RuleBase" id="RU000304"/>
    </source>
</evidence>
<dbReference type="EC" id="2.7.11.1" evidence="2"/>
<dbReference type="InterPro" id="IPR050629">
    <property type="entry name" value="STE20/SPS1-PAK"/>
</dbReference>
<dbReference type="GO" id="GO:0005628">
    <property type="term" value="C:prospore membrane"/>
    <property type="evidence" value="ECO:0007669"/>
    <property type="project" value="EnsemblFungi"/>
</dbReference>
<dbReference type="PROSITE" id="PS00108">
    <property type="entry name" value="PROTEIN_KINASE_ST"/>
    <property type="match status" value="1"/>
</dbReference>
<keyword evidence="3 11" id="KW-0723">Serine/threonine-protein kinase</keyword>
<proteinExistence type="inferred from homology"/>
<dbReference type="PIRSF" id="PIRSF000654">
    <property type="entry name" value="Integrin-linked_kinase"/>
    <property type="match status" value="1"/>
</dbReference>
<dbReference type="GO" id="GO:0005634">
    <property type="term" value="C:nucleus"/>
    <property type="evidence" value="ECO:0007669"/>
    <property type="project" value="EnsemblFungi"/>
</dbReference>
<comment type="catalytic activity">
    <reaction evidence="9">
        <text>L-seryl-[protein] + ATP = O-phospho-L-seryl-[protein] + ADP + H(+)</text>
        <dbReference type="Rhea" id="RHEA:17989"/>
        <dbReference type="Rhea" id="RHEA-COMP:9863"/>
        <dbReference type="Rhea" id="RHEA-COMP:11604"/>
        <dbReference type="ChEBI" id="CHEBI:15378"/>
        <dbReference type="ChEBI" id="CHEBI:29999"/>
        <dbReference type="ChEBI" id="CHEBI:30616"/>
        <dbReference type="ChEBI" id="CHEBI:83421"/>
        <dbReference type="ChEBI" id="CHEBI:456216"/>
        <dbReference type="EC" id="2.7.11.1"/>
    </reaction>
</comment>
<dbReference type="GO" id="GO:1903024">
    <property type="term" value="P:positive regulation of ascospore-type prospore membrane formation"/>
    <property type="evidence" value="ECO:0007669"/>
    <property type="project" value="EnsemblFungi"/>
</dbReference>
<evidence type="ECO:0000256" key="5">
    <source>
        <dbReference type="ARBA" id="ARBA00022741"/>
    </source>
</evidence>
<evidence type="ECO:0000313" key="13">
    <source>
        <dbReference type="EMBL" id="ODQ45758.1"/>
    </source>
</evidence>
<dbReference type="SUPFAM" id="SSF56112">
    <property type="entry name" value="Protein kinase-like (PK-like)"/>
    <property type="match status" value="1"/>
</dbReference>
<dbReference type="GO" id="GO:0030476">
    <property type="term" value="P:ascospore wall assembly"/>
    <property type="evidence" value="ECO:0007669"/>
    <property type="project" value="EnsemblFungi"/>
</dbReference>
<dbReference type="GO" id="GO:0051229">
    <property type="term" value="P:meiotic spindle disassembly"/>
    <property type="evidence" value="ECO:0007669"/>
    <property type="project" value="EnsemblFungi"/>
</dbReference>
<dbReference type="InterPro" id="IPR017441">
    <property type="entry name" value="Protein_kinase_ATP_BS"/>
</dbReference>
<dbReference type="GO" id="GO:0005737">
    <property type="term" value="C:cytoplasm"/>
    <property type="evidence" value="ECO:0007669"/>
    <property type="project" value="EnsemblFungi"/>
</dbReference>
<dbReference type="RefSeq" id="XP_019016871.1">
    <property type="nucleotide sequence ID" value="XM_019162366.1"/>
</dbReference>
<dbReference type="SMART" id="SM00220">
    <property type="entry name" value="S_TKc"/>
    <property type="match status" value="1"/>
</dbReference>
<feature type="non-terminal residue" evidence="13">
    <location>
        <position position="252"/>
    </location>
</feature>
<evidence type="ECO:0000256" key="9">
    <source>
        <dbReference type="ARBA" id="ARBA00048679"/>
    </source>
</evidence>
<protein>
    <recommendedName>
        <fullName evidence="2">non-specific serine/threonine protein kinase</fullName>
        <ecNumber evidence="2">2.7.11.1</ecNumber>
    </recommendedName>
</protein>
<keyword evidence="5 10" id="KW-0547">Nucleotide-binding</keyword>
<keyword evidence="4" id="KW-0808">Transferase</keyword>
<dbReference type="InterPro" id="IPR001245">
    <property type="entry name" value="Ser-Thr/Tyr_kinase_cat_dom"/>
</dbReference>
<dbReference type="Pfam" id="PF00069">
    <property type="entry name" value="Pkinase"/>
    <property type="match status" value="1"/>
</dbReference>
<dbReference type="PANTHER" id="PTHR48012">
    <property type="entry name" value="STERILE20-LIKE KINASE, ISOFORM B-RELATED"/>
    <property type="match status" value="1"/>
</dbReference>
<evidence type="ECO:0000256" key="8">
    <source>
        <dbReference type="ARBA" id="ARBA00047899"/>
    </source>
</evidence>
<dbReference type="GO" id="GO:1904750">
    <property type="term" value="P:negative regulation of protein localization to nucleolus"/>
    <property type="evidence" value="ECO:0007669"/>
    <property type="project" value="EnsemblFungi"/>
</dbReference>
<evidence type="ECO:0000256" key="2">
    <source>
        <dbReference type="ARBA" id="ARBA00012513"/>
    </source>
</evidence>
<feature type="non-terminal residue" evidence="13">
    <location>
        <position position="1"/>
    </location>
</feature>
<name>A0A1E3NJL1_9ASCO</name>
<comment type="similarity">
    <text evidence="1">Belongs to the protein kinase superfamily. STE Ser/Thr protein kinase family. STE20 subfamily.</text>
</comment>
<accession>A0A1E3NJL1</accession>
<evidence type="ECO:0000256" key="4">
    <source>
        <dbReference type="ARBA" id="ARBA00022679"/>
    </source>
</evidence>
<dbReference type="GO" id="GO:0004674">
    <property type="term" value="F:protein serine/threonine kinase activity"/>
    <property type="evidence" value="ECO:0007669"/>
    <property type="project" value="UniProtKB-KW"/>
</dbReference>